<evidence type="ECO:0000313" key="3">
    <source>
        <dbReference type="Proteomes" id="UP001161017"/>
    </source>
</evidence>
<gene>
    <name evidence="2" type="ORF">OHK93_002716</name>
</gene>
<dbReference type="GO" id="GO:0006396">
    <property type="term" value="P:RNA processing"/>
    <property type="evidence" value="ECO:0007669"/>
    <property type="project" value="InterPro"/>
</dbReference>
<dbReference type="AlphaFoldDB" id="A0AA43U0L6"/>
<evidence type="ECO:0000259" key="1">
    <source>
        <dbReference type="PROSITE" id="PS50142"/>
    </source>
</evidence>
<protein>
    <recommendedName>
        <fullName evidence="1">RNase III domain-containing protein</fullName>
    </recommendedName>
</protein>
<dbReference type="CDD" id="cd00593">
    <property type="entry name" value="RIBOc"/>
    <property type="match status" value="1"/>
</dbReference>
<sequence length="155" mass="16084">MAAAGQAAMLENAQSIIGYTFTDASILWEALQAPGAPRFDTNGRDFSNGQKRLALVGDAVLKLVLLDEWYRGPRGIQIGNNQVATIGSNSNLAQTGRSHSLDTCIHNNPSAWGAVSNGVMAQTVEAILGAVWLDSGAGPMGAVTAVMNTLGLTAT</sequence>
<dbReference type="InterPro" id="IPR000999">
    <property type="entry name" value="RNase_III_dom"/>
</dbReference>
<name>A0AA43U0L6_9LECA</name>
<dbReference type="Pfam" id="PF14622">
    <property type="entry name" value="Ribonucleas_3_3"/>
    <property type="match status" value="1"/>
</dbReference>
<dbReference type="Gene3D" id="1.10.1520.10">
    <property type="entry name" value="Ribonuclease III domain"/>
    <property type="match status" value="1"/>
</dbReference>
<keyword evidence="3" id="KW-1185">Reference proteome</keyword>
<organism evidence="2 3">
    <name type="scientific">Ramalina farinacea</name>
    <dbReference type="NCBI Taxonomy" id="258253"/>
    <lineage>
        <taxon>Eukaryota</taxon>
        <taxon>Fungi</taxon>
        <taxon>Dikarya</taxon>
        <taxon>Ascomycota</taxon>
        <taxon>Pezizomycotina</taxon>
        <taxon>Lecanoromycetes</taxon>
        <taxon>OSLEUM clade</taxon>
        <taxon>Lecanoromycetidae</taxon>
        <taxon>Lecanorales</taxon>
        <taxon>Lecanorineae</taxon>
        <taxon>Ramalinaceae</taxon>
        <taxon>Ramalina</taxon>
    </lineage>
</organism>
<reference evidence="2" key="1">
    <citation type="journal article" date="2023" name="Genome Biol. Evol.">
        <title>First Whole Genome Sequence and Flow Cytometry Genome Size Data for the Lichen-Forming Fungus Ramalina farinacea (Ascomycota).</title>
        <authorList>
            <person name="Llewellyn T."/>
            <person name="Mian S."/>
            <person name="Hill R."/>
            <person name="Leitch I.J."/>
            <person name="Gaya E."/>
        </authorList>
    </citation>
    <scope>NUCLEOTIDE SEQUENCE</scope>
    <source>
        <strain evidence="2">LIQ254RAFAR</strain>
    </source>
</reference>
<dbReference type="SMART" id="SM00535">
    <property type="entry name" value="RIBOc"/>
    <property type="match status" value="1"/>
</dbReference>
<accession>A0AA43U0L6</accession>
<comment type="caution">
    <text evidence="2">The sequence shown here is derived from an EMBL/GenBank/DDBJ whole genome shotgun (WGS) entry which is preliminary data.</text>
</comment>
<dbReference type="EMBL" id="JAPUFD010000014">
    <property type="protein sequence ID" value="MDI1491507.1"/>
    <property type="molecule type" value="Genomic_DNA"/>
</dbReference>
<dbReference type="SUPFAM" id="SSF69065">
    <property type="entry name" value="RNase III domain-like"/>
    <property type="match status" value="1"/>
</dbReference>
<dbReference type="PROSITE" id="PS50142">
    <property type="entry name" value="RNASE_3_2"/>
    <property type="match status" value="1"/>
</dbReference>
<feature type="domain" description="RNase III" evidence="1">
    <location>
        <begin position="10"/>
        <end position="136"/>
    </location>
</feature>
<dbReference type="GO" id="GO:0004525">
    <property type="term" value="F:ribonuclease III activity"/>
    <property type="evidence" value="ECO:0007669"/>
    <property type="project" value="InterPro"/>
</dbReference>
<proteinExistence type="predicted"/>
<dbReference type="InterPro" id="IPR036389">
    <property type="entry name" value="RNase_III_sf"/>
</dbReference>
<evidence type="ECO:0000313" key="2">
    <source>
        <dbReference type="EMBL" id="MDI1491507.1"/>
    </source>
</evidence>
<dbReference type="Proteomes" id="UP001161017">
    <property type="component" value="Unassembled WGS sequence"/>
</dbReference>